<evidence type="ECO:0000256" key="6">
    <source>
        <dbReference type="ARBA" id="ARBA00023136"/>
    </source>
</evidence>
<evidence type="ECO:0000313" key="10">
    <source>
        <dbReference type="EMBL" id="SHG28714.1"/>
    </source>
</evidence>
<dbReference type="CDD" id="cd16015">
    <property type="entry name" value="LTA_synthase"/>
    <property type="match status" value="1"/>
</dbReference>
<keyword evidence="3" id="KW-1003">Cell membrane</keyword>
<dbReference type="RefSeq" id="WP_072890772.1">
    <property type="nucleotide sequence ID" value="NZ_FQVW01000024.1"/>
</dbReference>
<feature type="transmembrane region" description="Helical" evidence="8">
    <location>
        <begin position="117"/>
        <end position="137"/>
    </location>
</feature>
<dbReference type="SUPFAM" id="SSF53649">
    <property type="entry name" value="Alkaline phosphatase-like"/>
    <property type="match status" value="1"/>
</dbReference>
<keyword evidence="6 8" id="KW-0472">Membrane</keyword>
<comment type="pathway">
    <text evidence="2">Cell wall biogenesis; lipoteichoic acid biosynthesis.</text>
</comment>
<proteinExistence type="predicted"/>
<dbReference type="GO" id="GO:0005886">
    <property type="term" value="C:plasma membrane"/>
    <property type="evidence" value="ECO:0007669"/>
    <property type="project" value="UniProtKB-SubCell"/>
</dbReference>
<name>A0A1M5IK29_9BACI</name>
<evidence type="ECO:0000256" key="5">
    <source>
        <dbReference type="ARBA" id="ARBA00022989"/>
    </source>
</evidence>
<dbReference type="AlphaFoldDB" id="A0A1M5IK29"/>
<evidence type="ECO:0000313" key="11">
    <source>
        <dbReference type="Proteomes" id="UP000183988"/>
    </source>
</evidence>
<feature type="transmembrane region" description="Helical" evidence="8">
    <location>
        <begin position="7"/>
        <end position="28"/>
    </location>
</feature>
<evidence type="ECO:0000256" key="4">
    <source>
        <dbReference type="ARBA" id="ARBA00022692"/>
    </source>
</evidence>
<keyword evidence="5 8" id="KW-1133">Transmembrane helix</keyword>
<dbReference type="PANTHER" id="PTHR47371:SF3">
    <property type="entry name" value="PHOSPHOGLYCEROL TRANSFERASE I"/>
    <property type="match status" value="1"/>
</dbReference>
<feature type="transmembrane region" description="Helical" evidence="8">
    <location>
        <begin position="40"/>
        <end position="61"/>
    </location>
</feature>
<evidence type="ECO:0000256" key="7">
    <source>
        <dbReference type="SAM" id="MobiDB-lite"/>
    </source>
</evidence>
<dbReference type="InterPro" id="IPR000917">
    <property type="entry name" value="Sulfatase_N"/>
</dbReference>
<dbReference type="GO" id="GO:0016740">
    <property type="term" value="F:transferase activity"/>
    <property type="evidence" value="ECO:0007669"/>
    <property type="project" value="UniProtKB-KW"/>
</dbReference>
<sequence>MKITDKYVQVAFILLSLLYMELILRIAVENHMIHVFSKGVLVTLLFSISLSFLIVAITSIFHPKLNFVLHLFFLLIVTVIFSSQVIYHDIFRTFYNFFSVGHAGQAMEFSHTAMDAIGQNIIWIILLFLPFLFQVILGEKIFSFERVKLQVVGMFVAFFVLIHISGVGLIISGKNIEEQAYEMYFNETSPNLSVEKLGLFTTMRIDLQRYITKWSPTVEAPVFADGIPEEKEEPEKNVVDDEPVDEEEESSHIPEPNTEEYGFNVLDIDFDQLISEEKNEDIKNMHHYFQSVEPTKKNEFTGKFEGYNLIMLTAEGYAPYAVQKEVTPTLYKMVNEGYQFNNFYVPLWDVSTSDGEYVALNGIIPKPGVWSFSRSSDNEVPFVFGNQLKNIGYATYAYHNHTYDYYDRDLSHPNMGYDYKGVGNGLHVTQTWPESDLEMMEETIDEYINKEPFHAYYMTVSGHLEYNFGGNNMAHKNKKYVETLDYSEQAKAYLATQIELDRALQYLIEKLTEAGVMERTLIVLSADHYPYGLEFETIDELSGKKVDQDFGIYKSNLIVYTEDMEKTEVDKPMSSLDILPTISNLLGLEYDSRLLMGTDVFSDAPSLVMFRNKSFISDIGKYNAITGTFTPFNEKEVEDDYVKKVSSIIDQKFYYSTKILDENYYEKVMDVIKD</sequence>
<dbReference type="InterPro" id="IPR017850">
    <property type="entry name" value="Alkaline_phosphatase_core_sf"/>
</dbReference>
<feature type="transmembrane region" description="Helical" evidence="8">
    <location>
        <begin position="68"/>
        <end position="87"/>
    </location>
</feature>
<evidence type="ECO:0000256" key="8">
    <source>
        <dbReference type="SAM" id="Phobius"/>
    </source>
</evidence>
<accession>A0A1M5IK29</accession>
<feature type="region of interest" description="Disordered" evidence="7">
    <location>
        <begin position="227"/>
        <end position="258"/>
    </location>
</feature>
<keyword evidence="11" id="KW-1185">Reference proteome</keyword>
<evidence type="ECO:0000256" key="3">
    <source>
        <dbReference type="ARBA" id="ARBA00022475"/>
    </source>
</evidence>
<dbReference type="Gene3D" id="3.30.1120.170">
    <property type="match status" value="1"/>
</dbReference>
<dbReference type="OrthoDB" id="5901192at2"/>
<dbReference type="Pfam" id="PF00884">
    <property type="entry name" value="Sulfatase"/>
    <property type="match status" value="1"/>
</dbReference>
<keyword evidence="10" id="KW-0808">Transferase</keyword>
<feature type="compositionally biased region" description="Acidic residues" evidence="7">
    <location>
        <begin position="240"/>
        <end position="249"/>
    </location>
</feature>
<dbReference type="InterPro" id="IPR050448">
    <property type="entry name" value="OpgB/LTA_synthase_biosynth"/>
</dbReference>
<protein>
    <submittedName>
        <fullName evidence="10">Phosphoglycerol transferase MdoB</fullName>
    </submittedName>
</protein>
<dbReference type="Proteomes" id="UP000183988">
    <property type="component" value="Unassembled WGS sequence"/>
</dbReference>
<organism evidence="10 11">
    <name type="scientific">Ornithinibacillus halophilus</name>
    <dbReference type="NCBI Taxonomy" id="930117"/>
    <lineage>
        <taxon>Bacteria</taxon>
        <taxon>Bacillati</taxon>
        <taxon>Bacillota</taxon>
        <taxon>Bacilli</taxon>
        <taxon>Bacillales</taxon>
        <taxon>Bacillaceae</taxon>
        <taxon>Ornithinibacillus</taxon>
    </lineage>
</organism>
<evidence type="ECO:0000256" key="2">
    <source>
        <dbReference type="ARBA" id="ARBA00004936"/>
    </source>
</evidence>
<evidence type="ECO:0000256" key="1">
    <source>
        <dbReference type="ARBA" id="ARBA00004651"/>
    </source>
</evidence>
<comment type="subcellular location">
    <subcellularLocation>
        <location evidence="1">Cell membrane</location>
        <topology evidence="1">Multi-pass membrane protein</topology>
    </subcellularLocation>
</comment>
<keyword evidence="4 8" id="KW-0812">Transmembrane</keyword>
<gene>
    <name evidence="10" type="ORF">SAMN05216225_102454</name>
</gene>
<dbReference type="Gene3D" id="3.40.720.10">
    <property type="entry name" value="Alkaline Phosphatase, subunit A"/>
    <property type="match status" value="1"/>
</dbReference>
<dbReference type="PANTHER" id="PTHR47371">
    <property type="entry name" value="LIPOTEICHOIC ACID SYNTHASE"/>
    <property type="match status" value="1"/>
</dbReference>
<feature type="transmembrane region" description="Helical" evidence="8">
    <location>
        <begin position="149"/>
        <end position="171"/>
    </location>
</feature>
<feature type="domain" description="Sulfatase N-terminal" evidence="9">
    <location>
        <begin position="324"/>
        <end position="587"/>
    </location>
</feature>
<dbReference type="EMBL" id="FQVW01000024">
    <property type="protein sequence ID" value="SHG28714.1"/>
    <property type="molecule type" value="Genomic_DNA"/>
</dbReference>
<evidence type="ECO:0000259" key="9">
    <source>
        <dbReference type="Pfam" id="PF00884"/>
    </source>
</evidence>
<reference evidence="10 11" key="1">
    <citation type="submission" date="2016-11" db="EMBL/GenBank/DDBJ databases">
        <authorList>
            <person name="Jaros S."/>
            <person name="Januszkiewicz K."/>
            <person name="Wedrychowicz H."/>
        </authorList>
    </citation>
    <scope>NUCLEOTIDE SEQUENCE [LARGE SCALE GENOMIC DNA]</scope>
    <source>
        <strain evidence="10 11">IBRC-M 10683</strain>
    </source>
</reference>
<dbReference type="STRING" id="930117.SAMN05216225_102454"/>